<evidence type="ECO:0000256" key="6">
    <source>
        <dbReference type="ARBA" id="ARBA00022989"/>
    </source>
</evidence>
<proteinExistence type="evidence at transcript level"/>
<keyword evidence="5 10" id="KW-0552">Olfaction</keyword>
<dbReference type="Pfam" id="PF02949">
    <property type="entry name" value="7tm_6"/>
    <property type="match status" value="1"/>
</dbReference>
<keyword evidence="6 10" id="KW-1133">Transmembrane helix</keyword>
<keyword evidence="2" id="KW-1003">Cell membrane</keyword>
<evidence type="ECO:0000256" key="4">
    <source>
        <dbReference type="ARBA" id="ARBA00022692"/>
    </source>
</evidence>
<sequence length="400" mass="45507">MRRLLGPQVPIERSFFRIPRFSARIAAFWPQTFNRSFYCLTALRFCVNTFAVAVGGIGETLYGFVYLHDLFSALEAFCPGITKVISLLKMTIFFVRRKRWLHVIDGMRQLLLLDTSAEKRRIMEPLASFGSVLSFVLLISGSVTNTFFNILPLLKMGYYKSQSLDVPLLLPFNVVLPEMFVNWPYYPATYLVLTLSGAMTVFSFSAVDGFFLCACVYTSALFRILQHDIRGAFAELQEQEHSTLAQNMRIQHRLAVLIERHNKIIDLCSDFASEFSLIILMHFLSASLVLCFSILDLMLNSTSIGVLTYIFYSIAALTQLVLYCIGGTYVSESSLKVAEVIYDIDWYKCDVRTRRMLLIMICRSQKAKTIQVPFFTPSLPAFRSIVSTAGSYITLLKTFL</sequence>
<feature type="transmembrane region" description="Helical" evidence="10">
    <location>
        <begin position="70"/>
        <end position="95"/>
    </location>
</feature>
<comment type="subcellular location">
    <subcellularLocation>
        <location evidence="1 10">Cell membrane</location>
        <topology evidence="1 10">Multi-pass membrane protein</topology>
    </subcellularLocation>
</comment>
<protein>
    <recommendedName>
        <fullName evidence="10">Odorant receptor</fullName>
    </recommendedName>
</protein>
<dbReference type="PANTHER" id="PTHR21137:SF26">
    <property type="entry name" value="ODORANT RECEPTOR 10A-RELATED"/>
    <property type="match status" value="1"/>
</dbReference>
<keyword evidence="7 10" id="KW-0472">Membrane</keyword>
<evidence type="ECO:0000256" key="1">
    <source>
        <dbReference type="ARBA" id="ARBA00004651"/>
    </source>
</evidence>
<accession>A0A6M9TYH0</accession>
<dbReference type="EMBL" id="MT474422">
    <property type="protein sequence ID" value="QKN21134.1"/>
    <property type="molecule type" value="mRNA"/>
</dbReference>
<evidence type="ECO:0000256" key="3">
    <source>
        <dbReference type="ARBA" id="ARBA00022606"/>
    </source>
</evidence>
<dbReference type="GO" id="GO:0005886">
    <property type="term" value="C:plasma membrane"/>
    <property type="evidence" value="ECO:0007669"/>
    <property type="project" value="UniProtKB-SubCell"/>
</dbReference>
<dbReference type="InterPro" id="IPR004117">
    <property type="entry name" value="7tm6_olfct_rcpt"/>
</dbReference>
<feature type="transmembrane region" description="Helical" evidence="10">
    <location>
        <begin position="37"/>
        <end position="58"/>
    </location>
</feature>
<keyword evidence="3 10" id="KW-0716">Sensory transduction</keyword>
<dbReference type="AlphaFoldDB" id="A0A6M9TYH0"/>
<keyword evidence="9 10" id="KW-0807">Transducer</keyword>
<gene>
    <name evidence="11" type="primary">OR22c</name>
</gene>
<dbReference type="GO" id="GO:0005549">
    <property type="term" value="F:odorant binding"/>
    <property type="evidence" value="ECO:0007669"/>
    <property type="project" value="InterPro"/>
</dbReference>
<name>A0A6M9TYH0_ZEUCU</name>
<evidence type="ECO:0000256" key="7">
    <source>
        <dbReference type="ARBA" id="ARBA00023136"/>
    </source>
</evidence>
<dbReference type="GO" id="GO:0004984">
    <property type="term" value="F:olfactory receptor activity"/>
    <property type="evidence" value="ECO:0007669"/>
    <property type="project" value="InterPro"/>
</dbReference>
<keyword evidence="8 10" id="KW-0675">Receptor</keyword>
<evidence type="ECO:0000256" key="2">
    <source>
        <dbReference type="ARBA" id="ARBA00022475"/>
    </source>
</evidence>
<feature type="transmembrane region" description="Helical" evidence="10">
    <location>
        <begin position="126"/>
        <end position="148"/>
    </location>
</feature>
<keyword evidence="4 10" id="KW-0812">Transmembrane</keyword>
<feature type="transmembrane region" description="Helical" evidence="10">
    <location>
        <begin position="190"/>
        <end position="217"/>
    </location>
</feature>
<feature type="transmembrane region" description="Helical" evidence="10">
    <location>
        <begin position="275"/>
        <end position="295"/>
    </location>
</feature>
<comment type="similarity">
    <text evidence="10">Belongs to the insect chemoreceptor superfamily. Heteromeric odorant receptor channel (TC 1.A.69) family.</text>
</comment>
<dbReference type="PANTHER" id="PTHR21137">
    <property type="entry name" value="ODORANT RECEPTOR"/>
    <property type="match status" value="1"/>
</dbReference>
<evidence type="ECO:0000256" key="8">
    <source>
        <dbReference type="ARBA" id="ARBA00023170"/>
    </source>
</evidence>
<evidence type="ECO:0000313" key="11">
    <source>
        <dbReference type="EMBL" id="QKN21134.1"/>
    </source>
</evidence>
<reference evidence="11" key="1">
    <citation type="journal article" date="2020" name="Mol. Phylogenet. Evol.">
        <title>Analyses of chemosensory genes provide insight into the evolution of behavioral differences to phytochemicals in Bactrocera species.</title>
        <authorList>
            <person name="Wu Z."/>
            <person name="Cui Y."/>
            <person name="Ma J."/>
            <person name="Qu M."/>
            <person name="Lin J."/>
        </authorList>
    </citation>
    <scope>NUCLEOTIDE SEQUENCE</scope>
</reference>
<evidence type="ECO:0000256" key="10">
    <source>
        <dbReference type="RuleBase" id="RU351113"/>
    </source>
</evidence>
<evidence type="ECO:0000256" key="9">
    <source>
        <dbReference type="ARBA" id="ARBA00023224"/>
    </source>
</evidence>
<comment type="caution">
    <text evidence="10">Lacks conserved residue(s) required for the propagation of feature annotation.</text>
</comment>
<organism evidence="11">
    <name type="scientific">Zeugodacus cucurbitae</name>
    <name type="common">Melon fruit fly</name>
    <name type="synonym">Bactrocera cucurbitae</name>
    <dbReference type="NCBI Taxonomy" id="28588"/>
    <lineage>
        <taxon>Eukaryota</taxon>
        <taxon>Metazoa</taxon>
        <taxon>Ecdysozoa</taxon>
        <taxon>Arthropoda</taxon>
        <taxon>Hexapoda</taxon>
        <taxon>Insecta</taxon>
        <taxon>Pterygota</taxon>
        <taxon>Neoptera</taxon>
        <taxon>Endopterygota</taxon>
        <taxon>Diptera</taxon>
        <taxon>Brachycera</taxon>
        <taxon>Muscomorpha</taxon>
        <taxon>Tephritoidea</taxon>
        <taxon>Tephritidae</taxon>
        <taxon>Zeugodacus</taxon>
        <taxon>Zeugodacus</taxon>
    </lineage>
</organism>
<evidence type="ECO:0000256" key="5">
    <source>
        <dbReference type="ARBA" id="ARBA00022725"/>
    </source>
</evidence>
<dbReference type="GO" id="GO:0007165">
    <property type="term" value="P:signal transduction"/>
    <property type="evidence" value="ECO:0007669"/>
    <property type="project" value="UniProtKB-KW"/>
</dbReference>
<feature type="transmembrane region" description="Helical" evidence="10">
    <location>
        <begin position="307"/>
        <end position="326"/>
    </location>
</feature>